<evidence type="ECO:0000256" key="1">
    <source>
        <dbReference type="SAM" id="Phobius"/>
    </source>
</evidence>
<evidence type="ECO:0000313" key="2">
    <source>
        <dbReference type="EMBL" id="MDR7100181.1"/>
    </source>
</evidence>
<keyword evidence="1" id="KW-0812">Transmembrane</keyword>
<sequence>MALTASVAAAEGVALPARFERPGFVRLTASDRPGVAQPVPERDIPPQPWGRILLGALALFLLLMSVWELYWRDFGATPGYRNSNGAWAEQRRRIDAGEGGKTVLIGSSRMLFDVQLPVWERITGERPIQLALEGTSPVPVLEDLATDPNFTGRLVVGVAPDLFFSGFAYRGEAITHYHHQGPSQRSGHWLSKHLLEPYFAFYDPDFALPTVVMRQEWPLRPGMRKDTRVRKLMTQDADRNTRIWRKVEVDPQYRALARSIWAEHFAGPPPPNMDTPAKARAVATEQVERAAKAVATLRRRGVPVVFVRPPSNGAYYAFEQKALPRANTWAPLLQRTGAPGIHFEDYRQLQGYELPEWSHLTAADAARFTAALVPLVEHELRAQAHGTAPAPAGP</sequence>
<feature type="transmembrane region" description="Helical" evidence="1">
    <location>
        <begin position="52"/>
        <end position="71"/>
    </location>
</feature>
<gene>
    <name evidence="2" type="ORF">J2X04_002562</name>
</gene>
<proteinExistence type="predicted"/>
<comment type="caution">
    <text evidence="2">The sequence shown here is derived from an EMBL/GenBank/DDBJ whole genome shotgun (WGS) entry which is preliminary data.</text>
</comment>
<dbReference type="RefSeq" id="WP_310054804.1">
    <property type="nucleotide sequence ID" value="NZ_JAVDVW010000002.1"/>
</dbReference>
<accession>A0ABU1VRR8</accession>
<organism evidence="2 3">
    <name type="scientific">Agrilutibacter niabensis</name>
    <dbReference type="NCBI Taxonomy" id="380628"/>
    <lineage>
        <taxon>Bacteria</taxon>
        <taxon>Pseudomonadati</taxon>
        <taxon>Pseudomonadota</taxon>
        <taxon>Gammaproteobacteria</taxon>
        <taxon>Lysobacterales</taxon>
        <taxon>Lysobacteraceae</taxon>
        <taxon>Agrilutibacter</taxon>
    </lineage>
</organism>
<dbReference type="Proteomes" id="UP001267878">
    <property type="component" value="Unassembled WGS sequence"/>
</dbReference>
<dbReference type="EMBL" id="JAVDVW010000002">
    <property type="protein sequence ID" value="MDR7100181.1"/>
    <property type="molecule type" value="Genomic_DNA"/>
</dbReference>
<keyword evidence="1" id="KW-0472">Membrane</keyword>
<keyword evidence="3" id="KW-1185">Reference proteome</keyword>
<evidence type="ECO:0000313" key="3">
    <source>
        <dbReference type="Proteomes" id="UP001267878"/>
    </source>
</evidence>
<evidence type="ECO:0008006" key="4">
    <source>
        <dbReference type="Google" id="ProtNLM"/>
    </source>
</evidence>
<keyword evidence="1" id="KW-1133">Transmembrane helix</keyword>
<protein>
    <recommendedName>
        <fullName evidence="4">SGNH/GDSL hydrolase family protein</fullName>
    </recommendedName>
</protein>
<reference evidence="2 3" key="1">
    <citation type="submission" date="2023-07" db="EMBL/GenBank/DDBJ databases">
        <title>Sorghum-associated microbial communities from plants grown in Nebraska, USA.</title>
        <authorList>
            <person name="Schachtman D."/>
        </authorList>
    </citation>
    <scope>NUCLEOTIDE SEQUENCE [LARGE SCALE GENOMIC DNA]</scope>
    <source>
        <strain evidence="2 3">BE187</strain>
    </source>
</reference>
<name>A0ABU1VRR8_9GAMM</name>